<feature type="region of interest" description="Disordered" evidence="4">
    <location>
        <begin position="194"/>
        <end position="271"/>
    </location>
</feature>
<dbReference type="InterPro" id="IPR009071">
    <property type="entry name" value="HMG_box_dom"/>
</dbReference>
<evidence type="ECO:0000256" key="1">
    <source>
        <dbReference type="ARBA" id="ARBA00023125"/>
    </source>
</evidence>
<dbReference type="Proteomes" id="UP000266841">
    <property type="component" value="Unassembled WGS sequence"/>
</dbReference>
<evidence type="ECO:0000256" key="2">
    <source>
        <dbReference type="PROSITE-ProRule" id="PRU00267"/>
    </source>
</evidence>
<comment type="caution">
    <text evidence="6">The sequence shown here is derived from an EMBL/GenBank/DDBJ whole genome shotgun (WGS) entry which is preliminary data.</text>
</comment>
<dbReference type="GO" id="GO:0005634">
    <property type="term" value="C:nucleus"/>
    <property type="evidence" value="ECO:0007669"/>
    <property type="project" value="UniProtKB-UniRule"/>
</dbReference>
<dbReference type="EMBL" id="AGNL01048351">
    <property type="protein sequence ID" value="EJK45663.1"/>
    <property type="molecule type" value="Genomic_DNA"/>
</dbReference>
<name>K0R0H2_THAOC</name>
<dbReference type="InterPro" id="IPR036910">
    <property type="entry name" value="HMG_box_dom_sf"/>
</dbReference>
<dbReference type="OrthoDB" id="48979at2759"/>
<feature type="coiled-coil region" evidence="3">
    <location>
        <begin position="164"/>
        <end position="191"/>
    </location>
</feature>
<sequence>MSTAVLPTQCLSMNGPLHKQIDKMRPAAGKKWTAKVDATSSGSAPLTALPTRSDKLAIAPKKPMRPLTGYHIFFQLEREYVIQSLAGDDADQSTADGKVCIPDVPVRYRDTRLSPDWYAGPGKRQKRKHRKQHGVISFLELSRVISQRWGQLEQVDPETKAFVTAIAKRELDEYYEEMREYKELVKDLDIVPEKKAKKKSPKRKSSEVSTAVAKRSKQSNKRGCPASPDASPSPNSVPSDQTLVSPPQSHRPSVVSSSSSSSDEDPDFEPLPASAQLETDIERFLSAIGIDHSPQSSGGCNLSDLPATVPAPKRRRASFLGHRRGSQASMLSLSFLDGPILDPIVFDDAGIDPICQFIDVTTVSDSESDADDGERSCPTSIECDMLDDEIVKLWQDEN</sequence>
<evidence type="ECO:0000313" key="6">
    <source>
        <dbReference type="EMBL" id="EJK45663.1"/>
    </source>
</evidence>
<feature type="DNA-binding region" description="HMG box" evidence="2">
    <location>
        <begin position="63"/>
        <end position="182"/>
    </location>
</feature>
<keyword evidence="7" id="KW-1185">Reference proteome</keyword>
<dbReference type="SUPFAM" id="SSF47095">
    <property type="entry name" value="HMG-box"/>
    <property type="match status" value="1"/>
</dbReference>
<keyword evidence="1 2" id="KW-0238">DNA-binding</keyword>
<feature type="domain" description="HMG box" evidence="5">
    <location>
        <begin position="63"/>
        <end position="182"/>
    </location>
</feature>
<dbReference type="PROSITE" id="PS50118">
    <property type="entry name" value="HMG_BOX_2"/>
    <property type="match status" value="1"/>
</dbReference>
<dbReference type="GO" id="GO:0003677">
    <property type="term" value="F:DNA binding"/>
    <property type="evidence" value="ECO:0007669"/>
    <property type="project" value="UniProtKB-UniRule"/>
</dbReference>
<protein>
    <recommendedName>
        <fullName evidence="5">HMG box domain-containing protein</fullName>
    </recommendedName>
</protein>
<dbReference type="PANTHER" id="PTHR48112">
    <property type="entry name" value="HIGH MOBILITY GROUP PROTEIN DSP1"/>
    <property type="match status" value="1"/>
</dbReference>
<evidence type="ECO:0000259" key="5">
    <source>
        <dbReference type="PROSITE" id="PS50118"/>
    </source>
</evidence>
<evidence type="ECO:0000256" key="4">
    <source>
        <dbReference type="SAM" id="MobiDB-lite"/>
    </source>
</evidence>
<accession>K0R0H2</accession>
<dbReference type="eggNOG" id="ENOG502QYMB">
    <property type="taxonomic scope" value="Eukaryota"/>
</dbReference>
<organism evidence="6 7">
    <name type="scientific">Thalassiosira oceanica</name>
    <name type="common">Marine diatom</name>
    <dbReference type="NCBI Taxonomy" id="159749"/>
    <lineage>
        <taxon>Eukaryota</taxon>
        <taxon>Sar</taxon>
        <taxon>Stramenopiles</taxon>
        <taxon>Ochrophyta</taxon>
        <taxon>Bacillariophyta</taxon>
        <taxon>Coscinodiscophyceae</taxon>
        <taxon>Thalassiosirophycidae</taxon>
        <taxon>Thalassiosirales</taxon>
        <taxon>Thalassiosiraceae</taxon>
        <taxon>Thalassiosira</taxon>
    </lineage>
</organism>
<evidence type="ECO:0000256" key="3">
    <source>
        <dbReference type="SAM" id="Coils"/>
    </source>
</evidence>
<dbReference type="Gene3D" id="1.10.30.10">
    <property type="entry name" value="High mobility group box domain"/>
    <property type="match status" value="1"/>
</dbReference>
<keyword evidence="3" id="KW-0175">Coiled coil</keyword>
<gene>
    <name evidence="6" type="ORF">THAOC_35714</name>
</gene>
<dbReference type="AlphaFoldDB" id="K0R0H2"/>
<evidence type="ECO:0000313" key="7">
    <source>
        <dbReference type="Proteomes" id="UP000266841"/>
    </source>
</evidence>
<dbReference type="InterPro" id="IPR050342">
    <property type="entry name" value="HMGB"/>
</dbReference>
<keyword evidence="2" id="KW-0539">Nucleus</keyword>
<dbReference type="PANTHER" id="PTHR48112:SF15">
    <property type="entry name" value="HMG BOX DOMAIN-CONTAINING PROTEIN"/>
    <property type="match status" value="1"/>
</dbReference>
<reference evidence="6 7" key="1">
    <citation type="journal article" date="2012" name="Genome Biol.">
        <title>Genome and low-iron response of an oceanic diatom adapted to chronic iron limitation.</title>
        <authorList>
            <person name="Lommer M."/>
            <person name="Specht M."/>
            <person name="Roy A.S."/>
            <person name="Kraemer L."/>
            <person name="Andreson R."/>
            <person name="Gutowska M.A."/>
            <person name="Wolf J."/>
            <person name="Bergner S.V."/>
            <person name="Schilhabel M.B."/>
            <person name="Klostermeier U.C."/>
            <person name="Beiko R.G."/>
            <person name="Rosenstiel P."/>
            <person name="Hippler M."/>
            <person name="Laroche J."/>
        </authorList>
    </citation>
    <scope>NUCLEOTIDE SEQUENCE [LARGE SCALE GENOMIC DNA]</scope>
    <source>
        <strain evidence="6 7">CCMP1005</strain>
    </source>
</reference>
<proteinExistence type="predicted"/>
<feature type="compositionally biased region" description="Low complexity" evidence="4">
    <location>
        <begin position="225"/>
        <end position="261"/>
    </location>
</feature>